<dbReference type="GO" id="GO:0000786">
    <property type="term" value="C:nucleosome"/>
    <property type="evidence" value="ECO:0007669"/>
    <property type="project" value="InterPro"/>
</dbReference>
<keyword evidence="1" id="KW-0645">Protease</keyword>
<evidence type="ECO:0000256" key="1">
    <source>
        <dbReference type="ARBA" id="ARBA00022670"/>
    </source>
</evidence>
<dbReference type="GO" id="GO:0006508">
    <property type="term" value="P:proteolysis"/>
    <property type="evidence" value="ECO:0007669"/>
    <property type="project" value="UniProtKB-KW"/>
</dbReference>
<sequence>MTLLPSLITTYFIQECLTKSDLSISKNVKGLDTVEDLEFQESTSEVSLHKVKEHLFSNYAVNVEDDLTERRYVKHGLQLAIDNEKLERVSGSGLSGSVKFRRVKRKKNTKESTSEVKIVDEDIISSEPEISIGYYNSTRKRIVLPRYTTENAFKCVLRIRDHMLTLHDLKTVQLKETLDRHEMRAMRKACKSETETSWMNDNAIHCFLEAIADENTKIIGSIETEMILKGKNTGRLFHSDRGNLLESWASCCKIFLPYCVDGCHWALIYANVQSKKIYCLDPTGEWKLSSSQLRNLRKKLDTLNVTSSIEWELRKRDHYYQDDSSSCGPFICYYAESIMLERSLKLRIDPVEVRNHILETLVKAAESR</sequence>
<dbReference type="GO" id="GO:0008234">
    <property type="term" value="F:cysteine-type peptidase activity"/>
    <property type="evidence" value="ECO:0007669"/>
    <property type="project" value="InterPro"/>
</dbReference>
<keyword evidence="5" id="KW-1185">Reference proteome</keyword>
<dbReference type="EMBL" id="CAJVCH010124295">
    <property type="protein sequence ID" value="CAG7725612.1"/>
    <property type="molecule type" value="Genomic_DNA"/>
</dbReference>
<dbReference type="InterPro" id="IPR003653">
    <property type="entry name" value="Peptidase_C48_C"/>
</dbReference>
<organism evidence="4 5">
    <name type="scientific">Allacma fusca</name>
    <dbReference type="NCBI Taxonomy" id="39272"/>
    <lineage>
        <taxon>Eukaryota</taxon>
        <taxon>Metazoa</taxon>
        <taxon>Ecdysozoa</taxon>
        <taxon>Arthropoda</taxon>
        <taxon>Hexapoda</taxon>
        <taxon>Collembola</taxon>
        <taxon>Symphypleona</taxon>
        <taxon>Sminthuridae</taxon>
        <taxon>Allacma</taxon>
    </lineage>
</organism>
<name>A0A8J2NTK8_9HEXA</name>
<reference evidence="4" key="1">
    <citation type="submission" date="2021-06" db="EMBL/GenBank/DDBJ databases">
        <authorList>
            <person name="Hodson N. C."/>
            <person name="Mongue J. A."/>
            <person name="Jaron S. K."/>
        </authorList>
    </citation>
    <scope>NUCLEOTIDE SEQUENCE</scope>
</reference>
<evidence type="ECO:0000259" key="3">
    <source>
        <dbReference type="PROSITE" id="PS50600"/>
    </source>
</evidence>
<feature type="domain" description="Ubiquitin-like protease family profile" evidence="3">
    <location>
        <begin position="162"/>
        <end position="338"/>
    </location>
</feature>
<dbReference type="GO" id="GO:0006334">
    <property type="term" value="P:nucleosome assembly"/>
    <property type="evidence" value="ECO:0007669"/>
    <property type="project" value="InterPro"/>
</dbReference>
<proteinExistence type="predicted"/>
<dbReference type="Pfam" id="PF00538">
    <property type="entry name" value="Linker_histone"/>
    <property type="match status" value="1"/>
</dbReference>
<evidence type="ECO:0000313" key="5">
    <source>
        <dbReference type="Proteomes" id="UP000708208"/>
    </source>
</evidence>
<dbReference type="PROSITE" id="PS50600">
    <property type="entry name" value="ULP_PROTEASE"/>
    <property type="match status" value="1"/>
</dbReference>
<evidence type="ECO:0000256" key="2">
    <source>
        <dbReference type="ARBA" id="ARBA00022801"/>
    </source>
</evidence>
<protein>
    <recommendedName>
        <fullName evidence="3">Ubiquitin-like protease family profile domain-containing protein</fullName>
    </recommendedName>
</protein>
<dbReference type="GO" id="GO:0003677">
    <property type="term" value="F:DNA binding"/>
    <property type="evidence" value="ECO:0007669"/>
    <property type="project" value="InterPro"/>
</dbReference>
<gene>
    <name evidence="4" type="ORF">AFUS01_LOCUS14562</name>
</gene>
<dbReference type="Pfam" id="PF02902">
    <property type="entry name" value="Peptidase_C48"/>
    <property type="match status" value="1"/>
</dbReference>
<comment type="caution">
    <text evidence="4">The sequence shown here is derived from an EMBL/GenBank/DDBJ whole genome shotgun (WGS) entry which is preliminary data.</text>
</comment>
<dbReference type="Proteomes" id="UP000708208">
    <property type="component" value="Unassembled WGS sequence"/>
</dbReference>
<dbReference type="OrthoDB" id="6629177at2759"/>
<accession>A0A8J2NTK8</accession>
<evidence type="ECO:0000313" key="4">
    <source>
        <dbReference type="EMBL" id="CAG7725612.1"/>
    </source>
</evidence>
<dbReference type="AlphaFoldDB" id="A0A8J2NTK8"/>
<dbReference type="InterPro" id="IPR005818">
    <property type="entry name" value="Histone_H1/H5_H15"/>
</dbReference>
<keyword evidence="2" id="KW-0378">Hydrolase</keyword>